<dbReference type="GO" id="GO:0019843">
    <property type="term" value="F:rRNA binding"/>
    <property type="evidence" value="ECO:0007669"/>
    <property type="project" value="UniProtKB-UniRule"/>
</dbReference>
<comment type="function">
    <text evidence="5">Forms part of the polypeptide exit tunnel.</text>
</comment>
<dbReference type="GO" id="GO:0005840">
    <property type="term" value="C:ribosome"/>
    <property type="evidence" value="ECO:0007669"/>
    <property type="project" value="UniProtKB-KW"/>
</dbReference>
<comment type="subunit">
    <text evidence="5">Part of the 50S ribosomal subunit.</text>
</comment>
<gene>
    <name evidence="5" type="primary">rplD</name>
    <name evidence="6" type="ORF">UX87_C0028G0004</name>
</gene>
<evidence type="ECO:0000256" key="4">
    <source>
        <dbReference type="ARBA" id="ARBA00035244"/>
    </source>
</evidence>
<accession>A0A0G1UAY7</accession>
<comment type="function">
    <text evidence="5">One of the primary rRNA binding proteins, this protein initially binds near the 5'-end of the 23S rRNA. It is important during the early stages of 50S assembly. It makes multiple contacts with different domains of the 23S rRNA in the assembled 50S subunit and ribosome.</text>
</comment>
<keyword evidence="2 5" id="KW-0689">Ribosomal protein</keyword>
<evidence type="ECO:0000313" key="7">
    <source>
        <dbReference type="Proteomes" id="UP000034364"/>
    </source>
</evidence>
<comment type="similarity">
    <text evidence="1 5">Belongs to the universal ribosomal protein uL4 family.</text>
</comment>
<dbReference type="Proteomes" id="UP000034364">
    <property type="component" value="Unassembled WGS sequence"/>
</dbReference>
<reference evidence="6 7" key="1">
    <citation type="journal article" date="2015" name="Nature">
        <title>rRNA introns, odd ribosomes, and small enigmatic genomes across a large radiation of phyla.</title>
        <authorList>
            <person name="Brown C.T."/>
            <person name="Hug L.A."/>
            <person name="Thomas B.C."/>
            <person name="Sharon I."/>
            <person name="Castelle C.J."/>
            <person name="Singh A."/>
            <person name="Wilkins M.J."/>
            <person name="Williams K.H."/>
            <person name="Banfield J.F."/>
        </authorList>
    </citation>
    <scope>NUCLEOTIDE SEQUENCE [LARGE SCALE GENOMIC DNA]</scope>
</reference>
<keyword evidence="5" id="KW-0694">RNA-binding</keyword>
<dbReference type="PATRIC" id="fig|1618353.3.peg.859"/>
<dbReference type="Pfam" id="PF00573">
    <property type="entry name" value="Ribosomal_L4"/>
    <property type="match status" value="1"/>
</dbReference>
<dbReference type="NCBIfam" id="TIGR03953">
    <property type="entry name" value="rplD_bact"/>
    <property type="match status" value="1"/>
</dbReference>
<dbReference type="InterPro" id="IPR023574">
    <property type="entry name" value="Ribosomal_uL4_dom_sf"/>
</dbReference>
<comment type="caution">
    <text evidence="6">The sequence shown here is derived from an EMBL/GenBank/DDBJ whole genome shotgun (WGS) entry which is preliminary data.</text>
</comment>
<keyword evidence="5" id="KW-0699">rRNA-binding</keyword>
<dbReference type="PANTHER" id="PTHR10746">
    <property type="entry name" value="50S RIBOSOMAL PROTEIN L4"/>
    <property type="match status" value="1"/>
</dbReference>
<dbReference type="EMBL" id="LCNV01000028">
    <property type="protein sequence ID" value="KKU63293.1"/>
    <property type="molecule type" value="Genomic_DNA"/>
</dbReference>
<dbReference type="InterPro" id="IPR002136">
    <property type="entry name" value="Ribosomal_uL4"/>
</dbReference>
<dbReference type="GO" id="GO:0003735">
    <property type="term" value="F:structural constituent of ribosome"/>
    <property type="evidence" value="ECO:0007669"/>
    <property type="project" value="InterPro"/>
</dbReference>
<keyword evidence="3 5" id="KW-0687">Ribonucleoprotein</keyword>
<dbReference type="SUPFAM" id="SSF52166">
    <property type="entry name" value="Ribosomal protein L4"/>
    <property type="match status" value="1"/>
</dbReference>
<dbReference type="InterPro" id="IPR013005">
    <property type="entry name" value="Ribosomal_uL4-like"/>
</dbReference>
<protein>
    <recommendedName>
        <fullName evidence="4 5">Large ribosomal subunit protein uL4</fullName>
    </recommendedName>
</protein>
<dbReference type="AlphaFoldDB" id="A0A0G1UAY7"/>
<evidence type="ECO:0000256" key="2">
    <source>
        <dbReference type="ARBA" id="ARBA00022980"/>
    </source>
</evidence>
<organism evidence="6 7">
    <name type="scientific">Candidatus Amesbacteria bacterium GW2011_GWA1_47_16</name>
    <dbReference type="NCBI Taxonomy" id="1618353"/>
    <lineage>
        <taxon>Bacteria</taxon>
        <taxon>Candidatus Amesiibacteriota</taxon>
    </lineage>
</organism>
<sequence>MISAPTINIKGTDAEKTVLPKDVFEKKVKPVILAQAVRVWLSNQRAANAKTKTRTEVSKTTAKMYKQKGTGRARHGSYSAPIFVGGGVAHGPTGTQNYKLRMPEKMKKLAMAGALSVKAAEKKILILAGADKASGKTKEAEKIFKKLDFQGKRVLVVATNKQTSLIRAVKNLERVNVISAPSLNTYFVLGAKQLVITVEAVEELSKRISKEVKNAD</sequence>
<dbReference type="PANTHER" id="PTHR10746:SF6">
    <property type="entry name" value="LARGE RIBOSOMAL SUBUNIT PROTEIN UL4M"/>
    <property type="match status" value="1"/>
</dbReference>
<evidence type="ECO:0000256" key="5">
    <source>
        <dbReference type="HAMAP-Rule" id="MF_01328"/>
    </source>
</evidence>
<evidence type="ECO:0000256" key="3">
    <source>
        <dbReference type="ARBA" id="ARBA00023274"/>
    </source>
</evidence>
<dbReference type="Gene3D" id="3.40.1370.10">
    <property type="match status" value="1"/>
</dbReference>
<name>A0A0G1UAY7_9BACT</name>
<evidence type="ECO:0000313" key="6">
    <source>
        <dbReference type="EMBL" id="KKU63293.1"/>
    </source>
</evidence>
<evidence type="ECO:0000256" key="1">
    <source>
        <dbReference type="ARBA" id="ARBA00010528"/>
    </source>
</evidence>
<dbReference type="GO" id="GO:0006412">
    <property type="term" value="P:translation"/>
    <property type="evidence" value="ECO:0007669"/>
    <property type="project" value="UniProtKB-UniRule"/>
</dbReference>
<dbReference type="GO" id="GO:1990904">
    <property type="term" value="C:ribonucleoprotein complex"/>
    <property type="evidence" value="ECO:0007669"/>
    <property type="project" value="UniProtKB-KW"/>
</dbReference>
<dbReference type="HAMAP" id="MF_01328_B">
    <property type="entry name" value="Ribosomal_uL4_B"/>
    <property type="match status" value="1"/>
</dbReference>
<proteinExistence type="inferred from homology"/>